<dbReference type="InterPro" id="IPR044225">
    <property type="entry name" value="KO_chloroplastic"/>
</dbReference>
<dbReference type="InterPro" id="IPR001128">
    <property type="entry name" value="Cyt_P450"/>
</dbReference>
<dbReference type="GO" id="GO:0052615">
    <property type="term" value="F:ent-kaurene oxidase activity"/>
    <property type="evidence" value="ECO:0007669"/>
    <property type="project" value="InterPro"/>
</dbReference>
<dbReference type="SUPFAM" id="SSF48264">
    <property type="entry name" value="Cytochrome P450"/>
    <property type="match status" value="1"/>
</dbReference>
<dbReference type="GO" id="GO:0005783">
    <property type="term" value="C:endoplasmic reticulum"/>
    <property type="evidence" value="ECO:0007669"/>
    <property type="project" value="TreeGrafter"/>
</dbReference>
<dbReference type="GO" id="GO:0016709">
    <property type="term" value="F:oxidoreductase activity, acting on paired donors, with incorporation or reduction of molecular oxygen, NAD(P)H as one donor, and incorporation of one atom of oxygen"/>
    <property type="evidence" value="ECO:0007669"/>
    <property type="project" value="TreeGrafter"/>
</dbReference>
<evidence type="ECO:0000256" key="3">
    <source>
        <dbReference type="ARBA" id="ARBA00022692"/>
    </source>
</evidence>
<dbReference type="GO" id="GO:0020037">
    <property type="term" value="F:heme binding"/>
    <property type="evidence" value="ECO:0007669"/>
    <property type="project" value="InterPro"/>
</dbReference>
<dbReference type="Pfam" id="PF00067">
    <property type="entry name" value="p450"/>
    <property type="match status" value="1"/>
</dbReference>
<dbReference type="Proteomes" id="UP001187471">
    <property type="component" value="Unassembled WGS sequence"/>
</dbReference>
<comment type="subcellular location">
    <subcellularLocation>
        <location evidence="1">Membrane</location>
        <topology evidence="1">Single-pass membrane protein</topology>
    </subcellularLocation>
</comment>
<dbReference type="GO" id="GO:0010241">
    <property type="term" value="P:ent-kaurene oxidation to kaurenoic acid"/>
    <property type="evidence" value="ECO:0007669"/>
    <property type="project" value="InterPro"/>
</dbReference>
<sequence length="110" mass="12727">MDDKVWEHPKEWRPERFLDENNDSVDLYKMMAFGGGKRFSKLLVFGWLIYRARSKLADLFIDSMFRASVVSVTQWCNPGWQKCSPSGTVVTENEEAYPHGASRVPPNLTR</sequence>
<dbReference type="GO" id="GO:0009686">
    <property type="term" value="P:gibberellin biosynthetic process"/>
    <property type="evidence" value="ECO:0007669"/>
    <property type="project" value="InterPro"/>
</dbReference>
<reference evidence="6" key="1">
    <citation type="submission" date="2022-12" db="EMBL/GenBank/DDBJ databases">
        <title>Draft genome assemblies for two species of Escallonia (Escalloniales).</title>
        <authorList>
            <person name="Chanderbali A."/>
            <person name="Dervinis C."/>
            <person name="Anghel I."/>
            <person name="Soltis D."/>
            <person name="Soltis P."/>
            <person name="Zapata F."/>
        </authorList>
    </citation>
    <scope>NUCLEOTIDE SEQUENCE</scope>
    <source>
        <strain evidence="6">UCBG92.1500</strain>
        <tissue evidence="6">Leaf</tissue>
    </source>
</reference>
<dbReference type="EMBL" id="JAVXUO010002037">
    <property type="protein sequence ID" value="KAK2976805.1"/>
    <property type="molecule type" value="Genomic_DNA"/>
</dbReference>
<protein>
    <submittedName>
        <fullName evidence="6">Uncharacterized protein</fullName>
    </submittedName>
</protein>
<dbReference type="PANTHER" id="PTHR47283:SF1">
    <property type="entry name" value="ENT-KAURENE OXIDASE, CHLOROPLASTIC"/>
    <property type="match status" value="1"/>
</dbReference>
<comment type="similarity">
    <text evidence="2">Belongs to the cytochrome P450 family.</text>
</comment>
<dbReference type="InterPro" id="IPR036396">
    <property type="entry name" value="Cyt_P450_sf"/>
</dbReference>
<dbReference type="AlphaFoldDB" id="A0AA88R7M1"/>
<keyword evidence="4" id="KW-1133">Transmembrane helix</keyword>
<name>A0AA88R7M1_9ASTE</name>
<organism evidence="6 7">
    <name type="scientific">Escallonia rubra</name>
    <dbReference type="NCBI Taxonomy" id="112253"/>
    <lineage>
        <taxon>Eukaryota</taxon>
        <taxon>Viridiplantae</taxon>
        <taxon>Streptophyta</taxon>
        <taxon>Embryophyta</taxon>
        <taxon>Tracheophyta</taxon>
        <taxon>Spermatophyta</taxon>
        <taxon>Magnoliopsida</taxon>
        <taxon>eudicotyledons</taxon>
        <taxon>Gunneridae</taxon>
        <taxon>Pentapetalae</taxon>
        <taxon>asterids</taxon>
        <taxon>campanulids</taxon>
        <taxon>Escalloniales</taxon>
        <taxon>Escalloniaceae</taxon>
        <taxon>Escallonia</taxon>
    </lineage>
</organism>
<keyword evidence="7" id="KW-1185">Reference proteome</keyword>
<evidence type="ECO:0000256" key="4">
    <source>
        <dbReference type="ARBA" id="ARBA00022989"/>
    </source>
</evidence>
<comment type="caution">
    <text evidence="6">The sequence shown here is derived from an EMBL/GenBank/DDBJ whole genome shotgun (WGS) entry which is preliminary data.</text>
</comment>
<evidence type="ECO:0000256" key="2">
    <source>
        <dbReference type="ARBA" id="ARBA00010617"/>
    </source>
</evidence>
<dbReference type="GO" id="GO:0005506">
    <property type="term" value="F:iron ion binding"/>
    <property type="evidence" value="ECO:0007669"/>
    <property type="project" value="InterPro"/>
</dbReference>
<evidence type="ECO:0000256" key="5">
    <source>
        <dbReference type="ARBA" id="ARBA00023136"/>
    </source>
</evidence>
<gene>
    <name evidence="6" type="ORF">RJ640_027615</name>
</gene>
<dbReference type="GO" id="GO:0009707">
    <property type="term" value="C:chloroplast outer membrane"/>
    <property type="evidence" value="ECO:0007669"/>
    <property type="project" value="TreeGrafter"/>
</dbReference>
<keyword evidence="5" id="KW-0472">Membrane</keyword>
<evidence type="ECO:0000313" key="7">
    <source>
        <dbReference type="Proteomes" id="UP001187471"/>
    </source>
</evidence>
<proteinExistence type="inferred from homology"/>
<evidence type="ECO:0000256" key="1">
    <source>
        <dbReference type="ARBA" id="ARBA00004167"/>
    </source>
</evidence>
<dbReference type="Gene3D" id="1.10.630.10">
    <property type="entry name" value="Cytochrome P450"/>
    <property type="match status" value="1"/>
</dbReference>
<dbReference type="PANTHER" id="PTHR47283">
    <property type="entry name" value="ENT-KAURENE OXIDASE, CHLOROPLASTIC"/>
    <property type="match status" value="1"/>
</dbReference>
<keyword evidence="3" id="KW-0812">Transmembrane</keyword>
<evidence type="ECO:0000313" key="6">
    <source>
        <dbReference type="EMBL" id="KAK2976805.1"/>
    </source>
</evidence>
<accession>A0AA88R7M1</accession>